<evidence type="ECO:0000313" key="3">
    <source>
        <dbReference type="Proteomes" id="UP000177215"/>
    </source>
</evidence>
<feature type="chain" id="PRO_5009524259" evidence="1">
    <location>
        <begin position="21"/>
        <end position="86"/>
    </location>
</feature>
<dbReference type="Proteomes" id="UP000177215">
    <property type="component" value="Unassembled WGS sequence"/>
</dbReference>
<dbReference type="EMBL" id="MFMC01000014">
    <property type="protein sequence ID" value="OGG77533.1"/>
    <property type="molecule type" value="Genomic_DNA"/>
</dbReference>
<accession>A0A1F6EVD3</accession>
<dbReference type="STRING" id="1798515.A3B35_01830"/>
<name>A0A1F6EVD3_9BACT</name>
<protein>
    <submittedName>
        <fullName evidence="2">Uncharacterized protein</fullName>
    </submittedName>
</protein>
<proteinExistence type="predicted"/>
<comment type="caution">
    <text evidence="2">The sequence shown here is derived from an EMBL/GenBank/DDBJ whole genome shotgun (WGS) entry which is preliminary data.</text>
</comment>
<reference evidence="2 3" key="1">
    <citation type="journal article" date="2016" name="Nat. Commun.">
        <title>Thousands of microbial genomes shed light on interconnected biogeochemical processes in an aquifer system.</title>
        <authorList>
            <person name="Anantharaman K."/>
            <person name="Brown C.T."/>
            <person name="Hug L.A."/>
            <person name="Sharon I."/>
            <person name="Castelle C.J."/>
            <person name="Probst A.J."/>
            <person name="Thomas B.C."/>
            <person name="Singh A."/>
            <person name="Wilkins M.J."/>
            <person name="Karaoz U."/>
            <person name="Brodie E.L."/>
            <person name="Williams K.H."/>
            <person name="Hubbard S.S."/>
            <person name="Banfield J.F."/>
        </authorList>
    </citation>
    <scope>NUCLEOTIDE SEQUENCE [LARGE SCALE GENOMIC DNA]</scope>
</reference>
<organism evidence="2 3">
    <name type="scientific">Candidatus Kaiserbacteria bacterium RIFCSPLOWO2_01_FULL_54_24</name>
    <dbReference type="NCBI Taxonomy" id="1798515"/>
    <lineage>
        <taxon>Bacteria</taxon>
        <taxon>Candidatus Kaiseribacteriota</taxon>
    </lineage>
</organism>
<evidence type="ECO:0000313" key="2">
    <source>
        <dbReference type="EMBL" id="OGG77533.1"/>
    </source>
</evidence>
<gene>
    <name evidence="2" type="ORF">A3B35_01830</name>
</gene>
<keyword evidence="1" id="KW-0732">Signal</keyword>
<dbReference type="AlphaFoldDB" id="A0A1F6EVD3"/>
<sequence>MRLATFAVAALLTGSFSAFGAELPAEVSYSKCQVDQKYPSWCYFFFKHQGATLKYWVSVVGRDVYTRWELPDSEYFRRGELKSSQK</sequence>
<feature type="signal peptide" evidence="1">
    <location>
        <begin position="1"/>
        <end position="20"/>
    </location>
</feature>
<evidence type="ECO:0000256" key="1">
    <source>
        <dbReference type="SAM" id="SignalP"/>
    </source>
</evidence>